<organism evidence="2 3">
    <name type="scientific">Bursaphelenchus okinawaensis</name>
    <dbReference type="NCBI Taxonomy" id="465554"/>
    <lineage>
        <taxon>Eukaryota</taxon>
        <taxon>Metazoa</taxon>
        <taxon>Ecdysozoa</taxon>
        <taxon>Nematoda</taxon>
        <taxon>Chromadorea</taxon>
        <taxon>Rhabditida</taxon>
        <taxon>Tylenchina</taxon>
        <taxon>Tylenchomorpha</taxon>
        <taxon>Aphelenchoidea</taxon>
        <taxon>Aphelenchoididae</taxon>
        <taxon>Bursaphelenchus</taxon>
    </lineage>
</organism>
<dbReference type="Proteomes" id="UP000614601">
    <property type="component" value="Unassembled WGS sequence"/>
</dbReference>
<dbReference type="EMBL" id="CAJFCW020000001">
    <property type="protein sequence ID" value="CAG9079814.1"/>
    <property type="molecule type" value="Genomic_DNA"/>
</dbReference>
<dbReference type="OrthoDB" id="5783790at2759"/>
<keyword evidence="1" id="KW-0732">Signal</keyword>
<protein>
    <submittedName>
        <fullName evidence="2">Uncharacterized protein</fullName>
    </submittedName>
</protein>
<keyword evidence="3" id="KW-1185">Reference proteome</keyword>
<sequence>MGFTVGHGCWLAIKLVIITELLTRVFGVYQITPEKPLEFKIQSCSSEQNPMREETMLFFPENVRYCASLRTTKNGVSYIRDKNKTTYLKPVVEVTIHEIGSPHQCDLSFMGYGGEYRMAPDLGFYSTCAKPLSKYTDELALGSENPSFNVTMSSCPIHSLPKKYRDYLSCDLVRHRWYELIYHSHVRYEVFHKRRYYQSWANYSTVYMFKPDNFIERTGNELDWLQRLITLEATQKHCKKVRYLIRVDESWPLPITVFIDYRIREGNFVKFSQHLGNGTIDQWFSGSFGIKRSDRVQEVCVQLVWRGSRNRFRLCRTFLQPGECPFAQSSSNPMTIPLLLSFLLAIMLVIRTL</sequence>
<evidence type="ECO:0000313" key="3">
    <source>
        <dbReference type="Proteomes" id="UP000614601"/>
    </source>
</evidence>
<evidence type="ECO:0000313" key="2">
    <source>
        <dbReference type="EMBL" id="CAD5205919.1"/>
    </source>
</evidence>
<feature type="chain" id="PRO_5035594363" evidence="1">
    <location>
        <begin position="28"/>
        <end position="353"/>
    </location>
</feature>
<evidence type="ECO:0000256" key="1">
    <source>
        <dbReference type="SAM" id="SignalP"/>
    </source>
</evidence>
<name>A0A811JS02_9BILA</name>
<dbReference type="Proteomes" id="UP000783686">
    <property type="component" value="Unassembled WGS sequence"/>
</dbReference>
<gene>
    <name evidence="2" type="ORF">BOKJ2_LOCUS603</name>
</gene>
<proteinExistence type="predicted"/>
<dbReference type="EMBL" id="CAJFDH010000001">
    <property type="protein sequence ID" value="CAD5205919.1"/>
    <property type="molecule type" value="Genomic_DNA"/>
</dbReference>
<comment type="caution">
    <text evidence="2">The sequence shown here is derived from an EMBL/GenBank/DDBJ whole genome shotgun (WGS) entry which is preliminary data.</text>
</comment>
<feature type="signal peptide" evidence="1">
    <location>
        <begin position="1"/>
        <end position="27"/>
    </location>
</feature>
<reference evidence="2" key="1">
    <citation type="submission" date="2020-09" db="EMBL/GenBank/DDBJ databases">
        <authorList>
            <person name="Kikuchi T."/>
        </authorList>
    </citation>
    <scope>NUCLEOTIDE SEQUENCE</scope>
    <source>
        <strain evidence="2">SH1</strain>
    </source>
</reference>
<dbReference type="AlphaFoldDB" id="A0A811JS02"/>
<accession>A0A811JS02</accession>